<dbReference type="CDD" id="cd22762">
    <property type="entry name" value="OTU_fungi_OTU2-like"/>
    <property type="match status" value="1"/>
</dbReference>
<reference evidence="3" key="1">
    <citation type="journal article" date="2020" name="Stud. Mycol.">
        <title>101 Dothideomycetes genomes: a test case for predicting lifestyles and emergence of pathogens.</title>
        <authorList>
            <person name="Haridas S."/>
            <person name="Albert R."/>
            <person name="Binder M."/>
            <person name="Bloem J."/>
            <person name="Labutti K."/>
            <person name="Salamov A."/>
            <person name="Andreopoulos B."/>
            <person name="Baker S."/>
            <person name="Barry K."/>
            <person name="Bills G."/>
            <person name="Bluhm B."/>
            <person name="Cannon C."/>
            <person name="Castanera R."/>
            <person name="Culley D."/>
            <person name="Daum C."/>
            <person name="Ezra D."/>
            <person name="Gonzalez J."/>
            <person name="Henrissat B."/>
            <person name="Kuo A."/>
            <person name="Liang C."/>
            <person name="Lipzen A."/>
            <person name="Lutzoni F."/>
            <person name="Magnuson J."/>
            <person name="Mondo S."/>
            <person name="Nolan M."/>
            <person name="Ohm R."/>
            <person name="Pangilinan J."/>
            <person name="Park H.-J."/>
            <person name="Ramirez L."/>
            <person name="Alfaro M."/>
            <person name="Sun H."/>
            <person name="Tritt A."/>
            <person name="Yoshinaga Y."/>
            <person name="Zwiers L.-H."/>
            <person name="Turgeon B."/>
            <person name="Goodwin S."/>
            <person name="Spatafora J."/>
            <person name="Crous P."/>
            <person name="Grigoriev I."/>
        </authorList>
    </citation>
    <scope>NUCLEOTIDE SEQUENCE</scope>
    <source>
        <strain evidence="3">CBS 260.36</strain>
    </source>
</reference>
<evidence type="ECO:0000313" key="4">
    <source>
        <dbReference type="Proteomes" id="UP000799439"/>
    </source>
</evidence>
<comment type="caution">
    <text evidence="3">The sequence shown here is derived from an EMBL/GenBank/DDBJ whole genome shotgun (WGS) entry which is preliminary data.</text>
</comment>
<keyword evidence="4" id="KW-1185">Reference proteome</keyword>
<dbReference type="Pfam" id="PF02338">
    <property type="entry name" value="OTU"/>
    <property type="match status" value="1"/>
</dbReference>
<feature type="compositionally biased region" description="Basic and acidic residues" evidence="1">
    <location>
        <begin position="1"/>
        <end position="16"/>
    </location>
</feature>
<feature type="compositionally biased region" description="Low complexity" evidence="1">
    <location>
        <begin position="94"/>
        <end position="118"/>
    </location>
</feature>
<feature type="compositionally biased region" description="Basic residues" evidence="1">
    <location>
        <begin position="122"/>
        <end position="132"/>
    </location>
</feature>
<feature type="compositionally biased region" description="Basic and acidic residues" evidence="1">
    <location>
        <begin position="33"/>
        <end position="51"/>
    </location>
</feature>
<dbReference type="PANTHER" id="PTHR12419:SF10">
    <property type="entry name" value="DEUBIQUITINASE OTUD6B"/>
    <property type="match status" value="1"/>
</dbReference>
<evidence type="ECO:0000256" key="1">
    <source>
        <dbReference type="SAM" id="MobiDB-lite"/>
    </source>
</evidence>
<dbReference type="PROSITE" id="PS50802">
    <property type="entry name" value="OTU"/>
    <property type="match status" value="1"/>
</dbReference>
<dbReference type="SUPFAM" id="SSF54001">
    <property type="entry name" value="Cysteine proteinases"/>
    <property type="match status" value="1"/>
</dbReference>
<evidence type="ECO:0000313" key="3">
    <source>
        <dbReference type="EMBL" id="KAF2153896.1"/>
    </source>
</evidence>
<name>A0A9P4MNN2_9PEZI</name>
<feature type="domain" description="OTU" evidence="2">
    <location>
        <begin position="171"/>
        <end position="333"/>
    </location>
</feature>
<dbReference type="InterPro" id="IPR003323">
    <property type="entry name" value="OTU_dom"/>
</dbReference>
<evidence type="ECO:0000259" key="2">
    <source>
        <dbReference type="PROSITE" id="PS50802"/>
    </source>
</evidence>
<accession>A0A9P4MNN2</accession>
<feature type="compositionally biased region" description="Basic residues" evidence="1">
    <location>
        <begin position="20"/>
        <end position="32"/>
    </location>
</feature>
<dbReference type="Proteomes" id="UP000799439">
    <property type="component" value="Unassembled WGS sequence"/>
</dbReference>
<protein>
    <submittedName>
        <fullName evidence="3">Cysteine proteinase</fullName>
    </submittedName>
</protein>
<dbReference type="InterPro" id="IPR049771">
    <property type="entry name" value="OTU2-like_OTU"/>
</dbReference>
<gene>
    <name evidence="3" type="ORF">K461DRAFT_292597</name>
</gene>
<dbReference type="OrthoDB" id="415023at2759"/>
<dbReference type="PANTHER" id="PTHR12419">
    <property type="entry name" value="OTU DOMAIN CONTAINING PROTEIN"/>
    <property type="match status" value="1"/>
</dbReference>
<dbReference type="AlphaFoldDB" id="A0A9P4MNN2"/>
<dbReference type="Gene3D" id="3.90.70.80">
    <property type="match status" value="1"/>
</dbReference>
<feature type="region of interest" description="Disordered" evidence="1">
    <location>
        <begin position="1"/>
        <end position="133"/>
    </location>
</feature>
<organism evidence="3 4">
    <name type="scientific">Myriangium duriaei CBS 260.36</name>
    <dbReference type="NCBI Taxonomy" id="1168546"/>
    <lineage>
        <taxon>Eukaryota</taxon>
        <taxon>Fungi</taxon>
        <taxon>Dikarya</taxon>
        <taxon>Ascomycota</taxon>
        <taxon>Pezizomycotina</taxon>
        <taxon>Dothideomycetes</taxon>
        <taxon>Dothideomycetidae</taxon>
        <taxon>Myriangiales</taxon>
        <taxon>Myriangiaceae</taxon>
        <taxon>Myriangium</taxon>
    </lineage>
</organism>
<dbReference type="EMBL" id="ML996084">
    <property type="protein sequence ID" value="KAF2153896.1"/>
    <property type="molecule type" value="Genomic_DNA"/>
</dbReference>
<dbReference type="GO" id="GO:0004843">
    <property type="term" value="F:cysteine-type deubiquitinase activity"/>
    <property type="evidence" value="ECO:0007669"/>
    <property type="project" value="TreeGrafter"/>
</dbReference>
<dbReference type="GO" id="GO:0016579">
    <property type="term" value="P:protein deubiquitination"/>
    <property type="evidence" value="ECO:0007669"/>
    <property type="project" value="TreeGrafter"/>
</dbReference>
<dbReference type="InterPro" id="IPR050704">
    <property type="entry name" value="Peptidase_C85-like"/>
</dbReference>
<dbReference type="InterPro" id="IPR038765">
    <property type="entry name" value="Papain-like_cys_pep_sf"/>
</dbReference>
<sequence length="334" mass="37093">MDELQSRHRKEAKDLQNKITSKKKQATKKTRKGVNDECDRLEQEMRDRHAAELASLNGDPAPSDAPIDSLSTHSHDTTDLTNGASALSLDDRSPTSSHPASTSTPSLASTSTTAADATQPRKPNRARARMQRRAAEQERLMANASAEASLLPDLKQAERDRMIENFRTRGLVEKEIRADGHCLYSAVADQMEFQGLAIGDTRGGEAKVGLFKTISNGLRREKDVGEATERYRVVRRAAGEYMLGHEEEFAPFLDEGFEGYVQKVQETAEWGGQLELIALARRYGVQINVLQGDGRVEEIVPEGKEKGEAKVLWLAYYRHGFGLGEHYNSLRKVG</sequence>
<proteinExistence type="predicted"/>